<protein>
    <submittedName>
        <fullName evidence="2">Uncharacterized protein</fullName>
    </submittedName>
</protein>
<proteinExistence type="predicted"/>
<accession>A0AAE0PKL2</accession>
<organism evidence="2 3">
    <name type="scientific">Sordaria brevicollis</name>
    <dbReference type="NCBI Taxonomy" id="83679"/>
    <lineage>
        <taxon>Eukaryota</taxon>
        <taxon>Fungi</taxon>
        <taxon>Dikarya</taxon>
        <taxon>Ascomycota</taxon>
        <taxon>Pezizomycotina</taxon>
        <taxon>Sordariomycetes</taxon>
        <taxon>Sordariomycetidae</taxon>
        <taxon>Sordariales</taxon>
        <taxon>Sordariaceae</taxon>
        <taxon>Sordaria</taxon>
    </lineage>
</organism>
<sequence length="167" mass="17855">MSCALPRGHGIEKAFLPPDSVVVPQPITTGCTVSSLDARVFWYVPLSLCFGIELPFQPISFHDDPTKIKTSICPSFCDEDTLSCLIFAPFASCHLATLPCSMLTVTKSVLLGSITGNASSALSRCSEWNNLSGVLTMMVHRAASGKSLSSCTSRPRRPLNQSGSLES</sequence>
<comment type="caution">
    <text evidence="2">The sequence shown here is derived from an EMBL/GenBank/DDBJ whole genome shotgun (WGS) entry which is preliminary data.</text>
</comment>
<evidence type="ECO:0000313" key="3">
    <source>
        <dbReference type="Proteomes" id="UP001281003"/>
    </source>
</evidence>
<dbReference type="EMBL" id="JAUTDP010000002">
    <property type="protein sequence ID" value="KAK3401606.1"/>
    <property type="molecule type" value="Genomic_DNA"/>
</dbReference>
<feature type="region of interest" description="Disordered" evidence="1">
    <location>
        <begin position="146"/>
        <end position="167"/>
    </location>
</feature>
<evidence type="ECO:0000313" key="2">
    <source>
        <dbReference type="EMBL" id="KAK3401606.1"/>
    </source>
</evidence>
<dbReference type="AlphaFoldDB" id="A0AAE0PKL2"/>
<evidence type="ECO:0000256" key="1">
    <source>
        <dbReference type="SAM" id="MobiDB-lite"/>
    </source>
</evidence>
<dbReference type="PROSITE" id="PS51257">
    <property type="entry name" value="PROKAR_LIPOPROTEIN"/>
    <property type="match status" value="1"/>
</dbReference>
<reference evidence="2" key="1">
    <citation type="journal article" date="2023" name="Mol. Phylogenet. Evol.">
        <title>Genome-scale phylogeny and comparative genomics of the fungal order Sordariales.</title>
        <authorList>
            <person name="Hensen N."/>
            <person name="Bonometti L."/>
            <person name="Westerberg I."/>
            <person name="Brannstrom I.O."/>
            <person name="Guillou S."/>
            <person name="Cros-Aarteil S."/>
            <person name="Calhoun S."/>
            <person name="Haridas S."/>
            <person name="Kuo A."/>
            <person name="Mondo S."/>
            <person name="Pangilinan J."/>
            <person name="Riley R."/>
            <person name="LaButti K."/>
            <person name="Andreopoulos B."/>
            <person name="Lipzen A."/>
            <person name="Chen C."/>
            <person name="Yan M."/>
            <person name="Daum C."/>
            <person name="Ng V."/>
            <person name="Clum A."/>
            <person name="Steindorff A."/>
            <person name="Ohm R.A."/>
            <person name="Martin F."/>
            <person name="Silar P."/>
            <person name="Natvig D.O."/>
            <person name="Lalanne C."/>
            <person name="Gautier V."/>
            <person name="Ament-Velasquez S.L."/>
            <person name="Kruys A."/>
            <person name="Hutchinson M.I."/>
            <person name="Powell A.J."/>
            <person name="Barry K."/>
            <person name="Miller A.N."/>
            <person name="Grigoriev I.V."/>
            <person name="Debuchy R."/>
            <person name="Gladieux P."/>
            <person name="Hiltunen Thoren M."/>
            <person name="Johannesson H."/>
        </authorList>
    </citation>
    <scope>NUCLEOTIDE SEQUENCE</scope>
    <source>
        <strain evidence="2">FGSC 1904</strain>
    </source>
</reference>
<keyword evidence="3" id="KW-1185">Reference proteome</keyword>
<name>A0AAE0PKL2_SORBR</name>
<gene>
    <name evidence="2" type="ORF">B0T20DRAFT_118664</name>
</gene>
<reference evidence="2" key="2">
    <citation type="submission" date="2023-07" db="EMBL/GenBank/DDBJ databases">
        <authorList>
            <consortium name="Lawrence Berkeley National Laboratory"/>
            <person name="Haridas S."/>
            <person name="Hensen N."/>
            <person name="Bonometti L."/>
            <person name="Westerberg I."/>
            <person name="Brannstrom I.O."/>
            <person name="Guillou S."/>
            <person name="Cros-Aarteil S."/>
            <person name="Calhoun S."/>
            <person name="Kuo A."/>
            <person name="Mondo S."/>
            <person name="Pangilinan J."/>
            <person name="Riley R."/>
            <person name="LaButti K."/>
            <person name="Andreopoulos B."/>
            <person name="Lipzen A."/>
            <person name="Chen C."/>
            <person name="Yanf M."/>
            <person name="Daum C."/>
            <person name="Ng V."/>
            <person name="Clum A."/>
            <person name="Steindorff A."/>
            <person name="Ohm R."/>
            <person name="Martin F."/>
            <person name="Silar P."/>
            <person name="Natvig D."/>
            <person name="Lalanne C."/>
            <person name="Gautier V."/>
            <person name="Ament-velasquez S.L."/>
            <person name="Kruys A."/>
            <person name="Hutchinson M.I."/>
            <person name="Powell A.J."/>
            <person name="Barry K."/>
            <person name="Miller A.N."/>
            <person name="Grigoriev I.V."/>
            <person name="Debuchy R."/>
            <person name="Gladieux P."/>
            <person name="Thoren M.H."/>
            <person name="Johannesson H."/>
        </authorList>
    </citation>
    <scope>NUCLEOTIDE SEQUENCE</scope>
    <source>
        <strain evidence="2">FGSC 1904</strain>
    </source>
</reference>
<dbReference type="Proteomes" id="UP001281003">
    <property type="component" value="Unassembled WGS sequence"/>
</dbReference>